<dbReference type="EMBL" id="FNQP01000004">
    <property type="protein sequence ID" value="SEA09151.1"/>
    <property type="molecule type" value="Genomic_DNA"/>
</dbReference>
<dbReference type="OrthoDB" id="7063662at2"/>
<reference evidence="2 3" key="1">
    <citation type="submission" date="2016-10" db="EMBL/GenBank/DDBJ databases">
        <authorList>
            <person name="de Groot N.N."/>
        </authorList>
    </citation>
    <scope>NUCLEOTIDE SEQUENCE [LARGE SCALE GENOMIC DNA]</scope>
    <source>
        <strain evidence="2 3">DSM 21228</strain>
    </source>
</reference>
<dbReference type="Proteomes" id="UP000199397">
    <property type="component" value="Unassembled WGS sequence"/>
</dbReference>
<proteinExistence type="predicted"/>
<evidence type="ECO:0000256" key="1">
    <source>
        <dbReference type="SAM" id="SignalP"/>
    </source>
</evidence>
<name>A0A1H3YDI7_9GAMM</name>
<organism evidence="2 3">
    <name type="scientific">Thiothrix caldifontis</name>
    <dbReference type="NCBI Taxonomy" id="525918"/>
    <lineage>
        <taxon>Bacteria</taxon>
        <taxon>Pseudomonadati</taxon>
        <taxon>Pseudomonadota</taxon>
        <taxon>Gammaproteobacteria</taxon>
        <taxon>Thiotrichales</taxon>
        <taxon>Thiotrichaceae</taxon>
        <taxon>Thiothrix</taxon>
    </lineage>
</organism>
<protein>
    <submittedName>
        <fullName evidence="2">Uncharacterized protein</fullName>
    </submittedName>
</protein>
<accession>A0A1H3YDI7</accession>
<gene>
    <name evidence="2" type="ORF">SAMN05660964_00882</name>
</gene>
<evidence type="ECO:0000313" key="3">
    <source>
        <dbReference type="Proteomes" id="UP000199397"/>
    </source>
</evidence>
<evidence type="ECO:0000313" key="2">
    <source>
        <dbReference type="EMBL" id="SEA09151.1"/>
    </source>
</evidence>
<dbReference type="STRING" id="525918.SAMN05660964_00882"/>
<sequence length="82" mass="9548">MRLSKWFSALLLTVPFFANIAFADYPNRGMSMNSVKAQYGEPQSVRQSAPPVKKRWPRITVWHYGTFSVYFERSTVLHTVLH</sequence>
<keyword evidence="3" id="KW-1185">Reference proteome</keyword>
<dbReference type="RefSeq" id="WP_093065772.1">
    <property type="nucleotide sequence ID" value="NZ_FNQP01000004.1"/>
</dbReference>
<feature type="chain" id="PRO_5011496396" evidence="1">
    <location>
        <begin position="24"/>
        <end position="82"/>
    </location>
</feature>
<dbReference type="AlphaFoldDB" id="A0A1H3YDI7"/>
<keyword evidence="1" id="KW-0732">Signal</keyword>
<feature type="signal peptide" evidence="1">
    <location>
        <begin position="1"/>
        <end position="23"/>
    </location>
</feature>